<accession>A0AAN8DQF1</accession>
<dbReference type="Proteomes" id="UP001331515">
    <property type="component" value="Unassembled WGS sequence"/>
</dbReference>
<evidence type="ECO:0000313" key="2">
    <source>
        <dbReference type="Proteomes" id="UP001331515"/>
    </source>
</evidence>
<sequence>MSSVVFTASSEAAHVRWAADECDGCTGFPLGAGSASLIALKSSERICRSALGAPPSLPPTRSVRLHMLSACLSEKCGPSERWLTGRFPSA</sequence>
<comment type="caution">
    <text evidence="1">The sequence shown here is derived from an EMBL/GenBank/DDBJ whole genome shotgun (WGS) entry which is preliminary data.</text>
</comment>
<dbReference type="AlphaFoldDB" id="A0AAN8DQF1"/>
<keyword evidence="2" id="KW-1185">Reference proteome</keyword>
<protein>
    <submittedName>
        <fullName evidence="1">Uncharacterized protein</fullName>
    </submittedName>
</protein>
<name>A0AAN8DQF1_CHAGU</name>
<proteinExistence type="predicted"/>
<gene>
    <name evidence="1" type="ORF">CgunFtcFv8_012506</name>
</gene>
<dbReference type="EMBL" id="JAURVH010001518">
    <property type="protein sequence ID" value="KAK5927341.1"/>
    <property type="molecule type" value="Genomic_DNA"/>
</dbReference>
<evidence type="ECO:0000313" key="1">
    <source>
        <dbReference type="EMBL" id="KAK5927341.1"/>
    </source>
</evidence>
<organism evidence="1 2">
    <name type="scientific">Champsocephalus gunnari</name>
    <name type="common">Mackerel icefish</name>
    <dbReference type="NCBI Taxonomy" id="52237"/>
    <lineage>
        <taxon>Eukaryota</taxon>
        <taxon>Metazoa</taxon>
        <taxon>Chordata</taxon>
        <taxon>Craniata</taxon>
        <taxon>Vertebrata</taxon>
        <taxon>Euteleostomi</taxon>
        <taxon>Actinopterygii</taxon>
        <taxon>Neopterygii</taxon>
        <taxon>Teleostei</taxon>
        <taxon>Neoteleostei</taxon>
        <taxon>Acanthomorphata</taxon>
        <taxon>Eupercaria</taxon>
        <taxon>Perciformes</taxon>
        <taxon>Notothenioidei</taxon>
        <taxon>Channichthyidae</taxon>
        <taxon>Champsocephalus</taxon>
    </lineage>
</organism>
<reference evidence="1 2" key="1">
    <citation type="journal article" date="2023" name="Mol. Biol. Evol.">
        <title>Genomics of Secondarily Temperate Adaptation in the Only Non-Antarctic Icefish.</title>
        <authorList>
            <person name="Rivera-Colon A.G."/>
            <person name="Rayamajhi N."/>
            <person name="Minhas B.F."/>
            <person name="Madrigal G."/>
            <person name="Bilyk K.T."/>
            <person name="Yoon V."/>
            <person name="Hune M."/>
            <person name="Gregory S."/>
            <person name="Cheng C.H.C."/>
            <person name="Catchen J.M."/>
        </authorList>
    </citation>
    <scope>NUCLEOTIDE SEQUENCE [LARGE SCALE GENOMIC DNA]</scope>
    <source>
        <tissue evidence="1">White muscle</tissue>
    </source>
</reference>